<comment type="caution">
    <text evidence="1">The sequence shown here is derived from an EMBL/GenBank/DDBJ whole genome shotgun (WGS) entry which is preliminary data.</text>
</comment>
<accession>A0A1F5ZFY6</accession>
<dbReference type="EMBL" id="MFIZ01000032">
    <property type="protein sequence ID" value="OGG11350.1"/>
    <property type="molecule type" value="Genomic_DNA"/>
</dbReference>
<proteinExistence type="predicted"/>
<evidence type="ECO:0000313" key="1">
    <source>
        <dbReference type="EMBL" id="OGG11350.1"/>
    </source>
</evidence>
<organism evidence="1 2">
    <name type="scientific">Candidatus Gottesmanbacteria bacterium RBG_13_45_10</name>
    <dbReference type="NCBI Taxonomy" id="1798370"/>
    <lineage>
        <taxon>Bacteria</taxon>
        <taxon>Candidatus Gottesmaniibacteriota</taxon>
    </lineage>
</organism>
<name>A0A1F5ZFY6_9BACT</name>
<dbReference type="Proteomes" id="UP000177268">
    <property type="component" value="Unassembled WGS sequence"/>
</dbReference>
<protein>
    <submittedName>
        <fullName evidence="1">Uncharacterized protein</fullName>
    </submittedName>
</protein>
<dbReference type="AlphaFoldDB" id="A0A1F5ZFY6"/>
<gene>
    <name evidence="1" type="ORF">A2Z00_04625</name>
</gene>
<reference evidence="1 2" key="1">
    <citation type="journal article" date="2016" name="Nat. Commun.">
        <title>Thousands of microbial genomes shed light on interconnected biogeochemical processes in an aquifer system.</title>
        <authorList>
            <person name="Anantharaman K."/>
            <person name="Brown C.T."/>
            <person name="Hug L.A."/>
            <person name="Sharon I."/>
            <person name="Castelle C.J."/>
            <person name="Probst A.J."/>
            <person name="Thomas B.C."/>
            <person name="Singh A."/>
            <person name="Wilkins M.J."/>
            <person name="Karaoz U."/>
            <person name="Brodie E.L."/>
            <person name="Williams K.H."/>
            <person name="Hubbard S.S."/>
            <person name="Banfield J.F."/>
        </authorList>
    </citation>
    <scope>NUCLEOTIDE SEQUENCE [LARGE SCALE GENOMIC DNA]</scope>
</reference>
<sequence length="151" mass="17369">MIEIHLPRSGHLAEEMNPGKLLTPEQLDRFRRFALPDHVEEARRECVYEFLEQVFLPRVRDGGEIARDELVDLVLDFKEAFRLKHPLDFRGNVDLLLQSSFRLLSLSDYFGEMGEQGRLLASEAELAELVERASTTLGALLDEYPKELISI</sequence>
<evidence type="ECO:0000313" key="2">
    <source>
        <dbReference type="Proteomes" id="UP000177268"/>
    </source>
</evidence>